<evidence type="ECO:0000313" key="3">
    <source>
        <dbReference type="EMBL" id="QNK00132.1"/>
    </source>
</evidence>
<organism evidence="3 4">
    <name type="scientific">Dyella telluris</name>
    <dbReference type="NCBI Taxonomy" id="2763498"/>
    <lineage>
        <taxon>Bacteria</taxon>
        <taxon>Pseudomonadati</taxon>
        <taxon>Pseudomonadota</taxon>
        <taxon>Gammaproteobacteria</taxon>
        <taxon>Lysobacterales</taxon>
        <taxon>Rhodanobacteraceae</taxon>
        <taxon>Dyella</taxon>
    </lineage>
</organism>
<keyword evidence="1" id="KW-0812">Transmembrane</keyword>
<evidence type="ECO:0000256" key="2">
    <source>
        <dbReference type="SAM" id="SignalP"/>
    </source>
</evidence>
<protein>
    <submittedName>
        <fullName evidence="3">BatD family protein</fullName>
    </submittedName>
</protein>
<evidence type="ECO:0000313" key="4">
    <source>
        <dbReference type="Proteomes" id="UP000515873"/>
    </source>
</evidence>
<dbReference type="EMBL" id="CP060412">
    <property type="protein sequence ID" value="QNK00132.1"/>
    <property type="molecule type" value="Genomic_DNA"/>
</dbReference>
<feature type="transmembrane region" description="Helical" evidence="1">
    <location>
        <begin position="302"/>
        <end position="324"/>
    </location>
</feature>
<dbReference type="PANTHER" id="PTHR40940:SF1">
    <property type="entry name" value="PROTEIN BATD"/>
    <property type="match status" value="1"/>
</dbReference>
<keyword evidence="2" id="KW-0732">Signal</keyword>
<gene>
    <name evidence="3" type="ORF">H8F01_13465</name>
</gene>
<dbReference type="AlphaFoldDB" id="A0A7G8Q024"/>
<keyword evidence="4" id="KW-1185">Reference proteome</keyword>
<name>A0A7G8Q024_9GAMM</name>
<proteinExistence type="predicted"/>
<keyword evidence="1" id="KW-0472">Membrane</keyword>
<feature type="signal peptide" evidence="2">
    <location>
        <begin position="1"/>
        <end position="22"/>
    </location>
</feature>
<dbReference type="PANTHER" id="PTHR40940">
    <property type="entry name" value="PROTEIN BATD-RELATED"/>
    <property type="match status" value="1"/>
</dbReference>
<sequence>MSVIMKTWLLSLLYVIAVAAHADEPPPAQLPAQPPMRVLVHQEPAGTLMQGETTRIVVDILTPDFFADAPLLPELHVDGAYLSLSDETPGHLVKTIDGQTWSGVSRTYLITPLMSGAMEIPSFEITAHLGADKTPVSVQTTPLALQVRALVLPAGVTEALIAGSLKVTQTVTPSGEGLHVGDTVTRRVEISAEGAPAMMLPPTEFPAIGGLTLYGASPITRDAVDNHGGFVGGSRVDTASYVIDRRGRYTLPAITLRWMDSQTREWRESTVPAVHFHAWWGAPAKPRFALPQRGFMPRMIEWFSSDTGIAVVLLCVLAGLAWYFREACQRQWARWKAWRYRRRHSEAAAFRALSRQRHASSAAIFAAAVDTWVRRAADDGAPASVTAWADQYGDAALGGQWNALQDALYGQGVQAWSAPAMVDGLAAARRRWKHGLRRWQHRPALPPLNPTG</sequence>
<dbReference type="KEGG" id="dtl:H8F01_13465"/>
<accession>A0A7G8Q024</accession>
<evidence type="ECO:0000256" key="1">
    <source>
        <dbReference type="SAM" id="Phobius"/>
    </source>
</evidence>
<keyword evidence="1" id="KW-1133">Transmembrane helix</keyword>
<dbReference type="InterPro" id="IPR025738">
    <property type="entry name" value="BatD"/>
</dbReference>
<reference evidence="3 4" key="1">
    <citation type="submission" date="2020-08" db="EMBL/GenBank/DDBJ databases">
        <title>Dyella sp. G9 isolated from forest soil.</title>
        <authorList>
            <person name="Fu J."/>
            <person name="Qiu L."/>
        </authorList>
    </citation>
    <scope>NUCLEOTIDE SEQUENCE [LARGE SCALE GENOMIC DNA]</scope>
    <source>
        <strain evidence="3 4">G9</strain>
    </source>
</reference>
<dbReference type="Proteomes" id="UP000515873">
    <property type="component" value="Chromosome"/>
</dbReference>
<dbReference type="RefSeq" id="WP_187055612.1">
    <property type="nucleotide sequence ID" value="NZ_CP060412.1"/>
</dbReference>
<feature type="chain" id="PRO_5028804614" evidence="2">
    <location>
        <begin position="23"/>
        <end position="452"/>
    </location>
</feature>